<evidence type="ECO:0000313" key="3">
    <source>
        <dbReference type="EMBL" id="PLB42294.1"/>
    </source>
</evidence>
<evidence type="ECO:0000259" key="2">
    <source>
        <dbReference type="Pfam" id="PF24883"/>
    </source>
</evidence>
<dbReference type="Proteomes" id="UP000234585">
    <property type="component" value="Unassembled WGS sequence"/>
</dbReference>
<dbReference type="AlphaFoldDB" id="A0A2I2FNU8"/>
<evidence type="ECO:0000256" key="1">
    <source>
        <dbReference type="ARBA" id="ARBA00022737"/>
    </source>
</evidence>
<dbReference type="EMBL" id="KZ559118">
    <property type="protein sequence ID" value="PLB42294.1"/>
    <property type="molecule type" value="Genomic_DNA"/>
</dbReference>
<organism evidence="3 4">
    <name type="scientific">Aspergillus candidus</name>
    <dbReference type="NCBI Taxonomy" id="41067"/>
    <lineage>
        <taxon>Eukaryota</taxon>
        <taxon>Fungi</taxon>
        <taxon>Dikarya</taxon>
        <taxon>Ascomycota</taxon>
        <taxon>Pezizomycotina</taxon>
        <taxon>Eurotiomycetes</taxon>
        <taxon>Eurotiomycetidae</taxon>
        <taxon>Eurotiales</taxon>
        <taxon>Aspergillaceae</taxon>
        <taxon>Aspergillus</taxon>
        <taxon>Aspergillus subgen. Circumdati</taxon>
    </lineage>
</organism>
<dbReference type="OrthoDB" id="5419927at2759"/>
<keyword evidence="4" id="KW-1185">Reference proteome</keyword>
<feature type="domain" description="Nephrocystin 3-like N-terminal" evidence="2">
    <location>
        <begin position="413"/>
        <end position="552"/>
    </location>
</feature>
<dbReference type="RefSeq" id="XP_024676306.1">
    <property type="nucleotide sequence ID" value="XM_024817323.1"/>
</dbReference>
<keyword evidence="1" id="KW-0677">Repeat</keyword>
<dbReference type="PANTHER" id="PTHR40619:SF3">
    <property type="entry name" value="FUNGAL STAND N-TERMINAL GOODBYE DOMAIN-CONTAINING PROTEIN"/>
    <property type="match status" value="1"/>
</dbReference>
<dbReference type="Pfam" id="PF24883">
    <property type="entry name" value="NPHP3_N"/>
    <property type="match status" value="1"/>
</dbReference>
<protein>
    <recommendedName>
        <fullName evidence="2">Nephrocystin 3-like N-terminal domain-containing protein</fullName>
    </recommendedName>
</protein>
<evidence type="ECO:0000313" key="4">
    <source>
        <dbReference type="Proteomes" id="UP000234585"/>
    </source>
</evidence>
<dbReference type="InterPro" id="IPR056884">
    <property type="entry name" value="NPHP3-like_N"/>
</dbReference>
<dbReference type="STRING" id="41067.A0A2I2FNU8"/>
<dbReference type="PANTHER" id="PTHR40619">
    <property type="entry name" value="FUNGAL STAND N-TERMINAL GOODBYE DOMAIN-CONTAINING PROTEIN"/>
    <property type="match status" value="1"/>
</dbReference>
<name>A0A2I2FNU8_ASPCN</name>
<reference evidence="3 4" key="1">
    <citation type="submission" date="2017-12" db="EMBL/GenBank/DDBJ databases">
        <authorList>
            <consortium name="DOE Joint Genome Institute"/>
            <person name="Haridas S."/>
            <person name="Kjaerbolling I."/>
            <person name="Vesth T.C."/>
            <person name="Frisvad J.C."/>
            <person name="Nybo J.L."/>
            <person name="Theobald S."/>
            <person name="Kuo A."/>
            <person name="Bowyer P."/>
            <person name="Matsuda Y."/>
            <person name="Mondo S."/>
            <person name="Lyhne E.K."/>
            <person name="Kogle M.E."/>
            <person name="Clum A."/>
            <person name="Lipzen A."/>
            <person name="Salamov A."/>
            <person name="Ngan C.Y."/>
            <person name="Daum C."/>
            <person name="Chiniquy J."/>
            <person name="Barry K."/>
            <person name="LaButti K."/>
            <person name="Simmons B.A."/>
            <person name="Magnuson J.K."/>
            <person name="Mortensen U.H."/>
            <person name="Larsen T.O."/>
            <person name="Grigoriev I.V."/>
            <person name="Baker S.E."/>
            <person name="Andersen M.R."/>
            <person name="Nordberg H.P."/>
            <person name="Cantor M.N."/>
            <person name="Hua S.X."/>
        </authorList>
    </citation>
    <scope>NUCLEOTIDE SEQUENCE [LARGE SCALE GENOMIC DNA]</scope>
    <source>
        <strain evidence="3 4">CBS 102.13</strain>
    </source>
</reference>
<sequence>MQTFMASHRITRLGLQPPTVDFIDNQLPDHHPIFVNPPARYDPTSGKYTPNGQMLTPQSASISRTVRSSVSTKGHYVAPRPALNDPQTFQFWNDVFPEAMYRLRSGDREPKGLVETAYSIRGQKHWEAVYEILQSARDKYQQGGLVRRARRKVADHIGPVAEATNIAYQIAPDSTYSTPVLGSLKVLLGAVKTAASVRSEVLGSLDNLIPTFSTAELFLAIFRNDANIIEASIQLTISTLVAIERAIVFFVRHEVRKAGNAIFQGADYEKGLLDSLQMINIKATGLAGEAQKSHIYQSHLALLKAENVRLRSTSPFEPAGWIPSTQTQTPITNVHLSQEALSRVLNVSDFDITDIDFVIAKKGLLPAKQRAQAEQVVNTQHFQQWIVSPFSAKLLIHWNFQLPETISGISPLSSLCASLAQGLGAHDQFMCAVFFCGRHTDATDAGDYIGGRAMLTSLIRQLLRQCEFDTGSLSQQIHVPSLQQDSLDELIHLLVCIVRQVPKSTTLFFIIDGVSLFEREEFQDGALEVLSTLLGLVRDLVVSATLKVLFTSTPGTEIVRVAFEPDDLVLDISGLPQIEWEPREERMMRELEGKFG</sequence>
<gene>
    <name evidence="3" type="ORF">BDW47DRAFT_131489</name>
</gene>
<accession>A0A2I2FNU8</accession>
<proteinExistence type="predicted"/>
<dbReference type="GeneID" id="36524483"/>